<geneLocation type="chloroplast" evidence="3"/>
<dbReference type="AlphaFoldDB" id="A0A6G8J2Z8"/>
<dbReference type="GO" id="GO:0009368">
    <property type="term" value="C:endopeptidase Clp complex"/>
    <property type="evidence" value="ECO:0007669"/>
    <property type="project" value="TreeGrafter"/>
</dbReference>
<dbReference type="GeneID" id="54591140"/>
<gene>
    <name evidence="3" type="primary">clpP</name>
</gene>
<accession>A0A6G8J2Z8</accession>
<dbReference type="InterPro" id="IPR029045">
    <property type="entry name" value="ClpP/crotonase-like_dom_sf"/>
</dbReference>
<dbReference type="GO" id="GO:0006515">
    <property type="term" value="P:protein quality control for misfolded or incompletely synthesized proteins"/>
    <property type="evidence" value="ECO:0007669"/>
    <property type="project" value="TreeGrafter"/>
</dbReference>
<sequence>MDVLHYSRIIFVGQKLTNEIANNVQGLLIGLSRANPKHNFNMLINCKGGWATAGIAVADTMDWVTPNVTTLNVGTAFSVGSLILCAGQKGDRIAYPNSSGRANAF</sequence>
<reference evidence="3" key="1">
    <citation type="submission" date="2019-12" db="EMBL/GenBank/DDBJ databases">
        <authorList>
            <person name="Wu J."/>
            <person name="Lin P."/>
            <person name="Guo Y."/>
        </authorList>
    </citation>
    <scope>NUCLEOTIDE SEQUENCE</scope>
</reference>
<protein>
    <recommendedName>
        <fullName evidence="2">ATP-dependent Clp protease proteolytic subunit</fullName>
    </recommendedName>
</protein>
<organism evidence="3">
    <name type="scientific">Corydalis conspersa</name>
    <dbReference type="NCBI Taxonomy" id="2182691"/>
    <lineage>
        <taxon>Eukaryota</taxon>
        <taxon>Viridiplantae</taxon>
        <taxon>Streptophyta</taxon>
        <taxon>Embryophyta</taxon>
        <taxon>Tracheophyta</taxon>
        <taxon>Spermatophyta</taxon>
        <taxon>Magnoliopsida</taxon>
        <taxon>Ranunculales</taxon>
        <taxon>Papaveraceae</taxon>
        <taxon>Fumarioideae</taxon>
        <taxon>Corydalis</taxon>
    </lineage>
</organism>
<dbReference type="Pfam" id="PF00574">
    <property type="entry name" value="CLP_protease"/>
    <property type="match status" value="1"/>
</dbReference>
<dbReference type="CDD" id="cd07017">
    <property type="entry name" value="S14_ClpP_2"/>
    <property type="match status" value="1"/>
</dbReference>
<evidence type="ECO:0000256" key="2">
    <source>
        <dbReference type="RuleBase" id="RU003567"/>
    </source>
</evidence>
<dbReference type="InterPro" id="IPR023562">
    <property type="entry name" value="ClpP/TepA"/>
</dbReference>
<name>A0A6G8J2Z8_9MAGN</name>
<dbReference type="PANTHER" id="PTHR10381">
    <property type="entry name" value="ATP-DEPENDENT CLP PROTEASE PROTEOLYTIC SUBUNIT"/>
    <property type="match status" value="1"/>
</dbReference>
<dbReference type="GO" id="GO:0051117">
    <property type="term" value="F:ATPase binding"/>
    <property type="evidence" value="ECO:0007669"/>
    <property type="project" value="TreeGrafter"/>
</dbReference>
<comment type="similarity">
    <text evidence="1 2">Belongs to the peptidase S14 family.</text>
</comment>
<dbReference type="PANTHER" id="PTHR10381:SF11">
    <property type="entry name" value="ATP-DEPENDENT CLP PROTEASE PROTEOLYTIC SUBUNIT, MITOCHONDRIAL"/>
    <property type="match status" value="1"/>
</dbReference>
<dbReference type="InterPro" id="IPR001907">
    <property type="entry name" value="ClpP"/>
</dbReference>
<dbReference type="Gene3D" id="3.90.226.10">
    <property type="entry name" value="2-enoyl-CoA Hydratase, Chain A, domain 1"/>
    <property type="match status" value="1"/>
</dbReference>
<keyword evidence="3" id="KW-0378">Hydrolase</keyword>
<dbReference type="EMBL" id="MN843953">
    <property type="protein sequence ID" value="QIM61516.1"/>
    <property type="molecule type" value="Genomic_DNA"/>
</dbReference>
<dbReference type="PRINTS" id="PR00127">
    <property type="entry name" value="CLPPROTEASEP"/>
</dbReference>
<keyword evidence="3" id="KW-0934">Plastid</keyword>
<keyword evidence="3" id="KW-0645">Protease</keyword>
<evidence type="ECO:0000256" key="1">
    <source>
        <dbReference type="ARBA" id="ARBA00007039"/>
    </source>
</evidence>
<evidence type="ECO:0000313" key="3">
    <source>
        <dbReference type="EMBL" id="QIM61516.1"/>
    </source>
</evidence>
<dbReference type="GO" id="GO:0004252">
    <property type="term" value="F:serine-type endopeptidase activity"/>
    <property type="evidence" value="ECO:0007669"/>
    <property type="project" value="InterPro"/>
</dbReference>
<dbReference type="SUPFAM" id="SSF52096">
    <property type="entry name" value="ClpP/crotonase"/>
    <property type="match status" value="1"/>
</dbReference>
<dbReference type="GO" id="GO:0009536">
    <property type="term" value="C:plastid"/>
    <property type="evidence" value="ECO:0007669"/>
    <property type="project" value="UniProtKB-ARBA"/>
</dbReference>
<proteinExistence type="inferred from homology"/>
<dbReference type="GO" id="GO:0004176">
    <property type="term" value="F:ATP-dependent peptidase activity"/>
    <property type="evidence" value="ECO:0007669"/>
    <property type="project" value="InterPro"/>
</dbReference>
<dbReference type="RefSeq" id="YP_009758144.1">
    <property type="nucleotide sequence ID" value="NC_047208.1"/>
</dbReference>
<keyword evidence="3" id="KW-0150">Chloroplast</keyword>